<sequence>MLADDLRGEGHEGLIGLAGARGSRRELADDVGSEDENLVGIGERSWIADSDQIMTRTRQAGQGRELPRARTEPSKGIHRTKLAEMPGTRRTHVGERANEAKPEMGNSTPAKLGSGQAGNNTSGTTKLAADLRACGKASKWKRNLECEVTKMTN</sequence>
<evidence type="ECO:0000256" key="1">
    <source>
        <dbReference type="SAM" id="MobiDB-lite"/>
    </source>
</evidence>
<dbReference type="Proteomes" id="UP001605036">
    <property type="component" value="Unassembled WGS sequence"/>
</dbReference>
<organism evidence="2 3">
    <name type="scientific">Riccia fluitans</name>
    <dbReference type="NCBI Taxonomy" id="41844"/>
    <lineage>
        <taxon>Eukaryota</taxon>
        <taxon>Viridiplantae</taxon>
        <taxon>Streptophyta</taxon>
        <taxon>Embryophyta</taxon>
        <taxon>Marchantiophyta</taxon>
        <taxon>Marchantiopsida</taxon>
        <taxon>Marchantiidae</taxon>
        <taxon>Marchantiales</taxon>
        <taxon>Ricciaceae</taxon>
        <taxon>Riccia</taxon>
    </lineage>
</organism>
<dbReference type="AlphaFoldDB" id="A0ABD1XVT1"/>
<comment type="caution">
    <text evidence="2">The sequence shown here is derived from an EMBL/GenBank/DDBJ whole genome shotgun (WGS) entry which is preliminary data.</text>
</comment>
<dbReference type="EMBL" id="JBHFFA010000007">
    <property type="protein sequence ID" value="KAL2613056.1"/>
    <property type="molecule type" value="Genomic_DNA"/>
</dbReference>
<evidence type="ECO:0000313" key="3">
    <source>
        <dbReference type="Proteomes" id="UP001605036"/>
    </source>
</evidence>
<feature type="compositionally biased region" description="Basic and acidic residues" evidence="1">
    <location>
        <begin position="92"/>
        <end position="102"/>
    </location>
</feature>
<gene>
    <name evidence="2" type="ORF">R1flu_024748</name>
</gene>
<protein>
    <submittedName>
        <fullName evidence="2">Uncharacterized protein</fullName>
    </submittedName>
</protein>
<feature type="region of interest" description="Disordered" evidence="1">
    <location>
        <begin position="57"/>
        <end position="124"/>
    </location>
</feature>
<feature type="compositionally biased region" description="Basic and acidic residues" evidence="1">
    <location>
        <begin position="65"/>
        <end position="75"/>
    </location>
</feature>
<reference evidence="2 3" key="1">
    <citation type="submission" date="2024-09" db="EMBL/GenBank/DDBJ databases">
        <title>Chromosome-scale assembly of Riccia fluitans.</title>
        <authorList>
            <person name="Paukszto L."/>
            <person name="Sawicki J."/>
            <person name="Karawczyk K."/>
            <person name="Piernik-Szablinska J."/>
            <person name="Szczecinska M."/>
            <person name="Mazdziarz M."/>
        </authorList>
    </citation>
    <scope>NUCLEOTIDE SEQUENCE [LARGE SCALE GENOMIC DNA]</scope>
    <source>
        <strain evidence="2">Rf_01</strain>
        <tissue evidence="2">Aerial parts of the thallus</tissue>
    </source>
</reference>
<keyword evidence="3" id="KW-1185">Reference proteome</keyword>
<accession>A0ABD1XVT1</accession>
<proteinExistence type="predicted"/>
<name>A0ABD1XVT1_9MARC</name>
<evidence type="ECO:0000313" key="2">
    <source>
        <dbReference type="EMBL" id="KAL2613056.1"/>
    </source>
</evidence>